<dbReference type="GeneID" id="104709850"/>
<dbReference type="Pfam" id="PF25014">
    <property type="entry name" value="NET2A"/>
    <property type="match status" value="1"/>
</dbReference>
<gene>
    <name evidence="6" type="primary">LOC104709850</name>
</gene>
<dbReference type="Pfam" id="PF07765">
    <property type="entry name" value="KIP1"/>
    <property type="match status" value="1"/>
</dbReference>
<dbReference type="PANTHER" id="PTHR31631:SF8">
    <property type="entry name" value="PROTEIN NETWORKED 2C"/>
    <property type="match status" value="1"/>
</dbReference>
<sequence>MLRRAASNAYSWWWASHVRTKQSKWLEENLQDIEGKVQYALKLLEDEGDSFAKRAEMYYKSRPELISFVEESFKAYRALAERYDHISKELQNANTTIASVFPDQVPEFAMNEDDDDDAPTTPTKHKTHASNQNVPKVPNFPIKDPEAAKKLFMSRNAIKEQNASSSVVNKSGMSKAEAVEEIDKLQKEILVLQTEKEFVKSSYENALAKYWEIEKCITEKQGKVCSLQDEFDEGAVVIEDKEAQILMSTAALKSCQEKLEEMKDQQEKNVKESEITREQIRESTEEVSNLSDALPGDGGTKQEIDSDKKKLESLEENVNEQFDDFEAKSCLTITDVADKIDELVNDVINLESLFSSQAALIHRLREEIDDLKAQIKSLQKENSSSQTDDNMDMRMKLKEMEEKLEGIKDIDQEVEERSKKIEIHLTQAHLKLIFLSKRVKSLKQEGEEDNSTTTNVPIQEDAESLTDTKLPEENIDDSVVSENVSNMNSASEVVDTEKDLTSEVNQEEIIEATRKETSLDDLEKHISVSSSPKPDIITTQESDESILQQLLAHGIEGREKHLLMEYTKVLRNYKEVKKMLDEAETKLKSVNTVKDEQVRAKDQQGDKLFMLIYREDYATNAITGQKQSLSPNEEQFGARVDELLSENLNLLVRFSNSFGQIQQFDTGIKDLHVEILKIIKQKNQDGGRNTLKSNVRPIYKHLSEIRTEMTVWLEKSLLLKEEINMRASTLSDIQNEITEALKTDSEDSEKKLTIYQGAKFEGEVSNMTKENNRIAEELQTGLDQVTKLKKDADTTLEKLSEELSLSESNAESSQDLKPRIPLRSFIFDVKPKKQRLSIFSCIQPSLYKKKPTTGS</sequence>
<feature type="coiled-coil region" evidence="2">
    <location>
        <begin position="175"/>
        <end position="202"/>
    </location>
</feature>
<dbReference type="Proteomes" id="UP000694864">
    <property type="component" value="Chromosome 8"/>
</dbReference>
<feature type="region of interest" description="Disordered" evidence="3">
    <location>
        <begin position="263"/>
        <end position="306"/>
    </location>
</feature>
<keyword evidence="5" id="KW-1185">Reference proteome</keyword>
<dbReference type="PROSITE" id="PS51774">
    <property type="entry name" value="NAB"/>
    <property type="match status" value="1"/>
</dbReference>
<dbReference type="PANTHER" id="PTHR31631">
    <property type="entry name" value="PROTEIN NETWORKED 2D"/>
    <property type="match status" value="1"/>
</dbReference>
<name>A0ABM0TDE9_CAMSA</name>
<feature type="domain" description="NAB" evidence="4">
    <location>
        <begin position="10"/>
        <end position="90"/>
    </location>
</feature>
<evidence type="ECO:0000259" key="4">
    <source>
        <dbReference type="PROSITE" id="PS51774"/>
    </source>
</evidence>
<dbReference type="InterPro" id="IPR011684">
    <property type="entry name" value="NAB"/>
</dbReference>
<evidence type="ECO:0000313" key="6">
    <source>
        <dbReference type="RefSeq" id="XP_010424702.1"/>
    </source>
</evidence>
<evidence type="ECO:0000313" key="5">
    <source>
        <dbReference type="Proteomes" id="UP000694864"/>
    </source>
</evidence>
<dbReference type="RefSeq" id="XP_010424702.1">
    <property type="nucleotide sequence ID" value="XM_010426400.1"/>
</dbReference>
<reference evidence="5" key="1">
    <citation type="journal article" date="2014" name="Nat. Commun.">
        <title>The emerging biofuel crop Camelina sativa retains a highly undifferentiated hexaploid genome structure.</title>
        <authorList>
            <person name="Kagale S."/>
            <person name="Koh C."/>
            <person name="Nixon J."/>
            <person name="Bollina V."/>
            <person name="Clarke W.E."/>
            <person name="Tuteja R."/>
            <person name="Spillane C."/>
            <person name="Robinson S.J."/>
            <person name="Links M.G."/>
            <person name="Clarke C."/>
            <person name="Higgins E.E."/>
            <person name="Huebert T."/>
            <person name="Sharpe A.G."/>
            <person name="Parkin I.A."/>
        </authorList>
    </citation>
    <scope>NUCLEOTIDE SEQUENCE [LARGE SCALE GENOMIC DNA]</scope>
    <source>
        <strain evidence="5">cv. DH55</strain>
    </source>
</reference>
<feature type="coiled-coil region" evidence="2">
    <location>
        <begin position="566"/>
        <end position="593"/>
    </location>
</feature>
<feature type="region of interest" description="Disordered" evidence="3">
    <location>
        <begin position="108"/>
        <end position="140"/>
    </location>
</feature>
<evidence type="ECO:0000256" key="1">
    <source>
        <dbReference type="ARBA" id="ARBA00023054"/>
    </source>
</evidence>
<dbReference type="InterPro" id="IPR056888">
    <property type="entry name" value="NET2A-D/KIP1-like_dom"/>
</dbReference>
<feature type="compositionally biased region" description="Basic and acidic residues" evidence="3">
    <location>
        <begin position="263"/>
        <end position="284"/>
    </location>
</feature>
<evidence type="ECO:0000256" key="3">
    <source>
        <dbReference type="SAM" id="MobiDB-lite"/>
    </source>
</evidence>
<organism evidence="5 6">
    <name type="scientific">Camelina sativa</name>
    <name type="common">False flax</name>
    <name type="synonym">Myagrum sativum</name>
    <dbReference type="NCBI Taxonomy" id="90675"/>
    <lineage>
        <taxon>Eukaryota</taxon>
        <taxon>Viridiplantae</taxon>
        <taxon>Streptophyta</taxon>
        <taxon>Embryophyta</taxon>
        <taxon>Tracheophyta</taxon>
        <taxon>Spermatophyta</taxon>
        <taxon>Magnoliopsida</taxon>
        <taxon>eudicotyledons</taxon>
        <taxon>Gunneridae</taxon>
        <taxon>Pentapetalae</taxon>
        <taxon>rosids</taxon>
        <taxon>malvids</taxon>
        <taxon>Brassicales</taxon>
        <taxon>Brassicaceae</taxon>
        <taxon>Camelineae</taxon>
        <taxon>Camelina</taxon>
    </lineage>
</organism>
<feature type="coiled-coil region" evidence="2">
    <location>
        <begin position="354"/>
        <end position="417"/>
    </location>
</feature>
<dbReference type="InterPro" id="IPR056889">
    <property type="entry name" value="NET2A-D/KIP1-like_C"/>
</dbReference>
<evidence type="ECO:0000256" key="2">
    <source>
        <dbReference type="SAM" id="Coils"/>
    </source>
</evidence>
<protein>
    <submittedName>
        <fullName evidence="6">Protein NETWORKED 2C-like</fullName>
    </submittedName>
</protein>
<accession>A0ABM0TDE9</accession>
<keyword evidence="1 2" id="KW-0175">Coiled coil</keyword>
<reference evidence="6" key="2">
    <citation type="submission" date="2025-08" db="UniProtKB">
        <authorList>
            <consortium name="RefSeq"/>
        </authorList>
    </citation>
    <scope>IDENTIFICATION</scope>
    <source>
        <tissue evidence="6">Leaf</tissue>
    </source>
</reference>
<feature type="coiled-coil region" evidence="2">
    <location>
        <begin position="782"/>
        <end position="816"/>
    </location>
</feature>
<dbReference type="Pfam" id="PF24918">
    <property type="entry name" value="NET2A_C"/>
    <property type="match status" value="1"/>
</dbReference>
<proteinExistence type="predicted"/>